<accession>A0ABY7GPX0</accession>
<proteinExistence type="predicted"/>
<dbReference type="RefSeq" id="WP_269022727.1">
    <property type="nucleotide sequence ID" value="NZ_CP113517.1"/>
</dbReference>
<dbReference type="EMBL" id="CP113517">
    <property type="protein sequence ID" value="WAR46546.1"/>
    <property type="molecule type" value="Genomic_DNA"/>
</dbReference>
<evidence type="ECO:0000256" key="1">
    <source>
        <dbReference type="SAM" id="MobiDB-lite"/>
    </source>
</evidence>
<sequence length="103" mass="11777">MLFPELFNKPVVFAERYQNPVSGCFKPNTLKQIPGFSKSRKNPADGLAFLAHQGKLVFDRLIDHEASTSRRKMKTDPGATSTGGRFYPAFPWRPYRCKNEQNQ</sequence>
<organism evidence="2 3">
    <name type="scientific">Methylomonas rapida</name>
    <dbReference type="NCBI Taxonomy" id="2963939"/>
    <lineage>
        <taxon>Bacteria</taxon>
        <taxon>Pseudomonadati</taxon>
        <taxon>Pseudomonadota</taxon>
        <taxon>Gammaproteobacteria</taxon>
        <taxon>Methylococcales</taxon>
        <taxon>Methylococcaceae</taxon>
        <taxon>Methylomonas</taxon>
    </lineage>
</organism>
<protein>
    <submittedName>
        <fullName evidence="2">Uncharacterized protein</fullName>
    </submittedName>
</protein>
<evidence type="ECO:0000313" key="2">
    <source>
        <dbReference type="EMBL" id="WAR46546.1"/>
    </source>
</evidence>
<keyword evidence="3" id="KW-1185">Reference proteome</keyword>
<dbReference type="Proteomes" id="UP001162780">
    <property type="component" value="Chromosome"/>
</dbReference>
<feature type="region of interest" description="Disordered" evidence="1">
    <location>
        <begin position="68"/>
        <end position="91"/>
    </location>
</feature>
<name>A0ABY7GPX0_9GAMM</name>
<gene>
    <name evidence="2" type="ORF">NM686_008525</name>
</gene>
<evidence type="ECO:0000313" key="3">
    <source>
        <dbReference type="Proteomes" id="UP001162780"/>
    </source>
</evidence>
<reference evidence="2" key="1">
    <citation type="submission" date="2022-11" db="EMBL/GenBank/DDBJ databases">
        <title>Methylomonas rapida sp. nov., Carotenoid-Producing Obligate Methanotrophs with High Growth Characteristics and Biotechnological Potential.</title>
        <authorList>
            <person name="Tikhonova E.N."/>
            <person name="Suleimanov R.Z."/>
            <person name="Miroshnikov K."/>
            <person name="Oshkin I.Y."/>
            <person name="Belova S.E."/>
            <person name="Danilova O.V."/>
            <person name="Ashikhmin A."/>
            <person name="Konopkin A."/>
            <person name="But S.Y."/>
            <person name="Khmelenina V.N."/>
            <person name="Kuznetsov N."/>
            <person name="Pimenov N.V."/>
            <person name="Dedysh S.N."/>
        </authorList>
    </citation>
    <scope>NUCLEOTIDE SEQUENCE</scope>
    <source>
        <strain evidence="2">MP1</strain>
    </source>
</reference>